<keyword evidence="3" id="KW-0813">Transport</keyword>
<organism evidence="9 10">
    <name type="scientific">Candidatus Allocopromorpha excrementavium</name>
    <dbReference type="NCBI Taxonomy" id="2840741"/>
    <lineage>
        <taxon>Bacteria</taxon>
        <taxon>Bacillati</taxon>
        <taxon>Bacillota</taxon>
        <taxon>Clostridia</taxon>
        <taxon>Eubacteriales</taxon>
        <taxon>Eubacteriaceae</taxon>
        <taxon>Eubacteriaceae incertae sedis</taxon>
        <taxon>Candidatus Allocopromorpha</taxon>
    </lineage>
</organism>
<comment type="caution">
    <text evidence="9">The sequence shown here is derived from an EMBL/GenBank/DDBJ whole genome shotgun (WGS) entry which is preliminary data.</text>
</comment>
<keyword evidence="7 8" id="KW-0472">Membrane</keyword>
<accession>A0A9D1HFJ8</accession>
<dbReference type="Gene3D" id="1.20.1530.20">
    <property type="match status" value="1"/>
</dbReference>
<evidence type="ECO:0000256" key="4">
    <source>
        <dbReference type="ARBA" id="ARBA00022475"/>
    </source>
</evidence>
<evidence type="ECO:0000256" key="5">
    <source>
        <dbReference type="ARBA" id="ARBA00022692"/>
    </source>
</evidence>
<dbReference type="Pfam" id="PF03547">
    <property type="entry name" value="Mem_trans"/>
    <property type="match status" value="2"/>
</dbReference>
<feature type="transmembrane region" description="Helical" evidence="8">
    <location>
        <begin position="254"/>
        <end position="276"/>
    </location>
</feature>
<feature type="transmembrane region" description="Helical" evidence="8">
    <location>
        <begin position="6"/>
        <end position="23"/>
    </location>
</feature>
<comment type="subcellular location">
    <subcellularLocation>
        <location evidence="1">Cell membrane</location>
        <topology evidence="1">Multi-pass membrane protein</topology>
    </subcellularLocation>
</comment>
<evidence type="ECO:0000256" key="2">
    <source>
        <dbReference type="ARBA" id="ARBA00010145"/>
    </source>
</evidence>
<feature type="transmembrane region" description="Helical" evidence="8">
    <location>
        <begin position="100"/>
        <end position="122"/>
    </location>
</feature>
<feature type="transmembrane region" description="Helical" evidence="8">
    <location>
        <begin position="164"/>
        <end position="183"/>
    </location>
</feature>
<reference evidence="9" key="1">
    <citation type="submission" date="2020-10" db="EMBL/GenBank/DDBJ databases">
        <authorList>
            <person name="Gilroy R."/>
        </authorList>
    </citation>
    <scope>NUCLEOTIDE SEQUENCE</scope>
    <source>
        <strain evidence="9">CHK176-22527</strain>
    </source>
</reference>
<dbReference type="GO" id="GO:0005886">
    <property type="term" value="C:plasma membrane"/>
    <property type="evidence" value="ECO:0007669"/>
    <property type="project" value="UniProtKB-SubCell"/>
</dbReference>
<keyword evidence="6 8" id="KW-1133">Transmembrane helix</keyword>
<keyword evidence="5 8" id="KW-0812">Transmembrane</keyword>
<feature type="transmembrane region" description="Helical" evidence="8">
    <location>
        <begin position="226"/>
        <end position="248"/>
    </location>
</feature>
<comment type="similarity">
    <text evidence="2">Belongs to the auxin efflux carrier (TC 2.A.69) family.</text>
</comment>
<name>A0A9D1HFJ8_9FIRM</name>
<feature type="transmembrane region" description="Helical" evidence="8">
    <location>
        <begin position="128"/>
        <end position="152"/>
    </location>
</feature>
<evidence type="ECO:0000313" key="10">
    <source>
        <dbReference type="Proteomes" id="UP000824159"/>
    </source>
</evidence>
<feature type="transmembrane region" description="Helical" evidence="8">
    <location>
        <begin position="195"/>
        <end position="214"/>
    </location>
</feature>
<dbReference type="EMBL" id="DVLX01000088">
    <property type="protein sequence ID" value="HIU00043.1"/>
    <property type="molecule type" value="Genomic_DNA"/>
</dbReference>
<proteinExistence type="inferred from homology"/>
<evidence type="ECO:0000256" key="1">
    <source>
        <dbReference type="ARBA" id="ARBA00004651"/>
    </source>
</evidence>
<dbReference type="GO" id="GO:0055085">
    <property type="term" value="P:transmembrane transport"/>
    <property type="evidence" value="ECO:0007669"/>
    <property type="project" value="InterPro"/>
</dbReference>
<feature type="transmembrane region" description="Helical" evidence="8">
    <location>
        <begin position="68"/>
        <end position="88"/>
    </location>
</feature>
<feature type="transmembrane region" description="Helical" evidence="8">
    <location>
        <begin position="288"/>
        <end position="307"/>
    </location>
</feature>
<sequence>MVIWPILSSLIMIFILIVPGIFFKRKNILTEDQNGAINSIVVNLTWPCLVIDAMQIEFSVQILKDSAYILGVCLLVLAIIFVISIPFAKLIKLTKTKRYISIFMLLFGNTGFIGIPVIQALYGDEAIFYAAIVELINDVLIFTVGIMLIQMSAKANLKIEPKQFVSPGLIGVIIGLLLFLLNIQLPEVLGGSIEMIGNATTPLTMFCIGFQIGGLKFKEIAGDMQVYAICFVKLLIVPVITLLLVKIWAGDFSLLEKVLIIGFAMPVGAVASIFSQQYKGEAVFATKSVLLSTVFSLITIPIFAIIMEL</sequence>
<reference evidence="9" key="2">
    <citation type="journal article" date="2021" name="PeerJ">
        <title>Extensive microbial diversity within the chicken gut microbiome revealed by metagenomics and culture.</title>
        <authorList>
            <person name="Gilroy R."/>
            <person name="Ravi A."/>
            <person name="Getino M."/>
            <person name="Pursley I."/>
            <person name="Horton D.L."/>
            <person name="Alikhan N.F."/>
            <person name="Baker D."/>
            <person name="Gharbi K."/>
            <person name="Hall N."/>
            <person name="Watson M."/>
            <person name="Adriaenssens E.M."/>
            <person name="Foster-Nyarko E."/>
            <person name="Jarju S."/>
            <person name="Secka A."/>
            <person name="Antonio M."/>
            <person name="Oren A."/>
            <person name="Chaudhuri R.R."/>
            <person name="La Ragione R."/>
            <person name="Hildebrand F."/>
            <person name="Pallen M.J."/>
        </authorList>
    </citation>
    <scope>NUCLEOTIDE SEQUENCE</scope>
    <source>
        <strain evidence="9">CHK176-22527</strain>
    </source>
</reference>
<protein>
    <submittedName>
        <fullName evidence="9">AEC family transporter</fullName>
    </submittedName>
</protein>
<feature type="transmembrane region" description="Helical" evidence="8">
    <location>
        <begin position="35"/>
        <end position="56"/>
    </location>
</feature>
<evidence type="ECO:0000256" key="8">
    <source>
        <dbReference type="SAM" id="Phobius"/>
    </source>
</evidence>
<dbReference type="PANTHER" id="PTHR36838:SF1">
    <property type="entry name" value="SLR1864 PROTEIN"/>
    <property type="match status" value="1"/>
</dbReference>
<dbReference type="InterPro" id="IPR038770">
    <property type="entry name" value="Na+/solute_symporter_sf"/>
</dbReference>
<evidence type="ECO:0000256" key="3">
    <source>
        <dbReference type="ARBA" id="ARBA00022448"/>
    </source>
</evidence>
<dbReference type="InterPro" id="IPR004776">
    <property type="entry name" value="Mem_transp_PIN-like"/>
</dbReference>
<dbReference type="Proteomes" id="UP000824159">
    <property type="component" value="Unassembled WGS sequence"/>
</dbReference>
<dbReference type="AlphaFoldDB" id="A0A9D1HFJ8"/>
<gene>
    <name evidence="9" type="ORF">IAD12_07290</name>
</gene>
<evidence type="ECO:0000313" key="9">
    <source>
        <dbReference type="EMBL" id="HIU00043.1"/>
    </source>
</evidence>
<dbReference type="PANTHER" id="PTHR36838">
    <property type="entry name" value="AUXIN EFFLUX CARRIER FAMILY PROTEIN"/>
    <property type="match status" value="1"/>
</dbReference>
<keyword evidence="4" id="KW-1003">Cell membrane</keyword>
<evidence type="ECO:0000256" key="6">
    <source>
        <dbReference type="ARBA" id="ARBA00022989"/>
    </source>
</evidence>
<evidence type="ECO:0000256" key="7">
    <source>
        <dbReference type="ARBA" id="ARBA00023136"/>
    </source>
</evidence>